<dbReference type="PROSITE" id="PS50802">
    <property type="entry name" value="OTU"/>
    <property type="match status" value="1"/>
</dbReference>
<name>A0A9Q3CD94_9BASI</name>
<dbReference type="SUPFAM" id="SSF54001">
    <property type="entry name" value="Cysteine proteinases"/>
    <property type="match status" value="1"/>
</dbReference>
<dbReference type="EMBL" id="AVOT02006432">
    <property type="protein sequence ID" value="MBW0481537.1"/>
    <property type="molecule type" value="Genomic_DNA"/>
</dbReference>
<evidence type="ECO:0000259" key="1">
    <source>
        <dbReference type="PROSITE" id="PS50802"/>
    </source>
</evidence>
<organism evidence="2 3">
    <name type="scientific">Austropuccinia psidii MF-1</name>
    <dbReference type="NCBI Taxonomy" id="1389203"/>
    <lineage>
        <taxon>Eukaryota</taxon>
        <taxon>Fungi</taxon>
        <taxon>Dikarya</taxon>
        <taxon>Basidiomycota</taxon>
        <taxon>Pucciniomycotina</taxon>
        <taxon>Pucciniomycetes</taxon>
        <taxon>Pucciniales</taxon>
        <taxon>Sphaerophragmiaceae</taxon>
        <taxon>Austropuccinia</taxon>
    </lineage>
</organism>
<dbReference type="AlphaFoldDB" id="A0A9Q3CD94"/>
<gene>
    <name evidence="2" type="ORF">O181_021252</name>
</gene>
<feature type="domain" description="OTU" evidence="1">
    <location>
        <begin position="140"/>
        <end position="271"/>
    </location>
</feature>
<dbReference type="Gene3D" id="3.90.70.80">
    <property type="match status" value="1"/>
</dbReference>
<dbReference type="GO" id="GO:0016579">
    <property type="term" value="P:protein deubiquitination"/>
    <property type="evidence" value="ECO:0007669"/>
    <property type="project" value="TreeGrafter"/>
</dbReference>
<dbReference type="InterPro" id="IPR050704">
    <property type="entry name" value="Peptidase_C85-like"/>
</dbReference>
<dbReference type="Pfam" id="PF02338">
    <property type="entry name" value="OTU"/>
    <property type="match status" value="1"/>
</dbReference>
<dbReference type="OrthoDB" id="2502444at2759"/>
<dbReference type="Proteomes" id="UP000765509">
    <property type="component" value="Unassembled WGS sequence"/>
</dbReference>
<protein>
    <recommendedName>
        <fullName evidence="1">OTU domain-containing protein</fullName>
    </recommendedName>
</protein>
<dbReference type="InterPro" id="IPR038765">
    <property type="entry name" value="Papain-like_cys_pep_sf"/>
</dbReference>
<sequence>MNLPHLQTGICILLVNLYSLYGALIHSFRECDSPSHLKDKRPSTERFLATPDVVHGVRSDDARILNPPSDKYQDTEESALILDASNADLSDDEIPESSQHCHVIFGKMVPDSAKNFRFPTEKDKVRTQPLKAKGFEGLAYSKDFIISDGHCQFRALAYMFFENQEKHHQVREDIVNWMEKNPGHFLDKYDEDMIAFKTAISRMRDPTEWGNEDTLYAASQLFQAEIVVVSQTRRWFKYRAYPATYGFNQGFKKKKVGLFFRDLHYELLFKDPSTSEGPVECASLSQVCGMFGCFTEKREEYGKTMASFYPKLLS</sequence>
<accession>A0A9Q3CD94</accession>
<dbReference type="PANTHER" id="PTHR12419">
    <property type="entry name" value="OTU DOMAIN CONTAINING PROTEIN"/>
    <property type="match status" value="1"/>
</dbReference>
<dbReference type="InterPro" id="IPR003323">
    <property type="entry name" value="OTU_dom"/>
</dbReference>
<keyword evidence="3" id="KW-1185">Reference proteome</keyword>
<reference evidence="2" key="1">
    <citation type="submission" date="2021-03" db="EMBL/GenBank/DDBJ databases">
        <title>Draft genome sequence of rust myrtle Austropuccinia psidii MF-1, a brazilian biotype.</title>
        <authorList>
            <person name="Quecine M.C."/>
            <person name="Pachon D.M.R."/>
            <person name="Bonatelli M.L."/>
            <person name="Correr F.H."/>
            <person name="Franceschini L.M."/>
            <person name="Leite T.F."/>
            <person name="Margarido G.R.A."/>
            <person name="Almeida C.A."/>
            <person name="Ferrarezi J.A."/>
            <person name="Labate C.A."/>
        </authorList>
    </citation>
    <scope>NUCLEOTIDE SEQUENCE</scope>
    <source>
        <strain evidence="2">MF-1</strain>
    </source>
</reference>
<evidence type="ECO:0000313" key="2">
    <source>
        <dbReference type="EMBL" id="MBW0481537.1"/>
    </source>
</evidence>
<dbReference type="CDD" id="cd22744">
    <property type="entry name" value="OTU"/>
    <property type="match status" value="1"/>
</dbReference>
<dbReference type="GO" id="GO:0004843">
    <property type="term" value="F:cysteine-type deubiquitinase activity"/>
    <property type="evidence" value="ECO:0007669"/>
    <property type="project" value="TreeGrafter"/>
</dbReference>
<proteinExistence type="predicted"/>
<evidence type="ECO:0000313" key="3">
    <source>
        <dbReference type="Proteomes" id="UP000765509"/>
    </source>
</evidence>
<comment type="caution">
    <text evidence="2">The sequence shown here is derived from an EMBL/GenBank/DDBJ whole genome shotgun (WGS) entry which is preliminary data.</text>
</comment>